<feature type="transmembrane region" description="Helical" evidence="1">
    <location>
        <begin position="48"/>
        <end position="72"/>
    </location>
</feature>
<sequence length="261" mass="28464">MGIQDNFLLVGLISGIAVTLAGIALQFIGHFLFKRFGDEDTKEVAGVAGFRVAAIFGIACGLIFAASAAYLIETKRDLQEEARLIGTLQFFVRNAQELPNKAEVQGNLRAFAERSLKEFQAREGVGSAGRLTNTYLGESCRGMLPAENDAPDIAWAKSEFQRSCSKLIDLRGKKLISSREPLVSTPFWAFFAICFAFLAFLFGVFRLTPINIAFACIFYFTTGVTGAIIFAMSNPYHEPGKVDARPLLLLLQGADEAPATD</sequence>
<feature type="transmembrane region" description="Helical" evidence="1">
    <location>
        <begin position="210"/>
        <end position="231"/>
    </location>
</feature>
<dbReference type="AlphaFoldDB" id="A0A1E3VRV2"/>
<evidence type="ECO:0000256" key="1">
    <source>
        <dbReference type="SAM" id="Phobius"/>
    </source>
</evidence>
<keyword evidence="1" id="KW-1133">Transmembrane helix</keyword>
<name>A0A1E3VRV2_9HYPH</name>
<dbReference type="SUPFAM" id="SSF103473">
    <property type="entry name" value="MFS general substrate transporter"/>
    <property type="match status" value="1"/>
</dbReference>
<evidence type="ECO:0008006" key="4">
    <source>
        <dbReference type="Google" id="ProtNLM"/>
    </source>
</evidence>
<gene>
    <name evidence="2" type="ORF">AUC70_15340</name>
</gene>
<evidence type="ECO:0000313" key="3">
    <source>
        <dbReference type="Proteomes" id="UP000094172"/>
    </source>
</evidence>
<reference evidence="2 3" key="1">
    <citation type="journal article" date="2016" name="Environ. Microbiol.">
        <title>New Methyloceanibacter diversity from North Sea sediments includes methanotroph containing solely the soluble methane monooxygenase.</title>
        <authorList>
            <person name="Vekeman B."/>
            <person name="Kerckhof F.M."/>
            <person name="Cremers G."/>
            <person name="de Vos P."/>
            <person name="Vandamme P."/>
            <person name="Boon N."/>
            <person name="Op den Camp H.J."/>
            <person name="Heylen K."/>
        </authorList>
    </citation>
    <scope>NUCLEOTIDE SEQUENCE [LARGE SCALE GENOMIC DNA]</scope>
    <source>
        <strain evidence="2 3">R-67176</strain>
    </source>
</reference>
<protein>
    <recommendedName>
        <fullName evidence="4">DUF4239 domain-containing protein</fullName>
    </recommendedName>
</protein>
<dbReference type="EMBL" id="LPWE01000005">
    <property type="protein sequence ID" value="ODR96263.1"/>
    <property type="molecule type" value="Genomic_DNA"/>
</dbReference>
<feature type="transmembrane region" description="Helical" evidence="1">
    <location>
        <begin position="7"/>
        <end position="28"/>
    </location>
</feature>
<keyword evidence="1" id="KW-0472">Membrane</keyword>
<dbReference type="RefSeq" id="WP_069443597.1">
    <property type="nucleotide sequence ID" value="NZ_LPWE01000005.1"/>
</dbReference>
<evidence type="ECO:0000313" key="2">
    <source>
        <dbReference type="EMBL" id="ODR96263.1"/>
    </source>
</evidence>
<proteinExistence type="predicted"/>
<keyword evidence="1" id="KW-0812">Transmembrane</keyword>
<organism evidence="2 3">
    <name type="scientific">Methyloceanibacter stevinii</name>
    <dbReference type="NCBI Taxonomy" id="1774970"/>
    <lineage>
        <taxon>Bacteria</taxon>
        <taxon>Pseudomonadati</taxon>
        <taxon>Pseudomonadota</taxon>
        <taxon>Alphaproteobacteria</taxon>
        <taxon>Hyphomicrobiales</taxon>
        <taxon>Hyphomicrobiaceae</taxon>
        <taxon>Methyloceanibacter</taxon>
    </lineage>
</organism>
<dbReference type="InterPro" id="IPR036259">
    <property type="entry name" value="MFS_trans_sf"/>
</dbReference>
<feature type="transmembrane region" description="Helical" evidence="1">
    <location>
        <begin position="181"/>
        <end position="204"/>
    </location>
</feature>
<accession>A0A1E3VRV2</accession>
<dbReference type="Proteomes" id="UP000094172">
    <property type="component" value="Unassembled WGS sequence"/>
</dbReference>
<comment type="caution">
    <text evidence="2">The sequence shown here is derived from an EMBL/GenBank/DDBJ whole genome shotgun (WGS) entry which is preliminary data.</text>
</comment>
<keyword evidence="3" id="KW-1185">Reference proteome</keyword>